<dbReference type="InterPro" id="IPR054416">
    <property type="entry name" value="GST_UstS-like_C"/>
</dbReference>
<dbReference type="OrthoDB" id="4951845at2759"/>
<evidence type="ECO:0000313" key="3">
    <source>
        <dbReference type="Proteomes" id="UP001147760"/>
    </source>
</evidence>
<dbReference type="InterPro" id="IPR036249">
    <property type="entry name" value="Thioredoxin-like_sf"/>
</dbReference>
<evidence type="ECO:0000259" key="1">
    <source>
        <dbReference type="PROSITE" id="PS50404"/>
    </source>
</evidence>
<organism evidence="2 3">
    <name type="scientific">Penicillium desertorum</name>
    <dbReference type="NCBI Taxonomy" id="1303715"/>
    <lineage>
        <taxon>Eukaryota</taxon>
        <taxon>Fungi</taxon>
        <taxon>Dikarya</taxon>
        <taxon>Ascomycota</taxon>
        <taxon>Pezizomycotina</taxon>
        <taxon>Eurotiomycetes</taxon>
        <taxon>Eurotiomycetidae</taxon>
        <taxon>Eurotiales</taxon>
        <taxon>Aspergillaceae</taxon>
        <taxon>Penicillium</taxon>
    </lineage>
</organism>
<dbReference type="AlphaFoldDB" id="A0A9X0BKM4"/>
<dbReference type="SUPFAM" id="SSF52833">
    <property type="entry name" value="Thioredoxin-like"/>
    <property type="match status" value="1"/>
</dbReference>
<dbReference type="PROSITE" id="PS50404">
    <property type="entry name" value="GST_NTER"/>
    <property type="match status" value="1"/>
</dbReference>
<evidence type="ECO:0000313" key="2">
    <source>
        <dbReference type="EMBL" id="KAJ5470810.1"/>
    </source>
</evidence>
<protein>
    <recommendedName>
        <fullName evidence="1">GST N-terminal domain-containing protein</fullName>
    </recommendedName>
</protein>
<proteinExistence type="predicted"/>
<dbReference type="Gene3D" id="1.20.1050.10">
    <property type="match status" value="1"/>
</dbReference>
<dbReference type="EMBL" id="JAPWDO010000005">
    <property type="protein sequence ID" value="KAJ5470810.1"/>
    <property type="molecule type" value="Genomic_DNA"/>
</dbReference>
<feature type="domain" description="GST N-terminal" evidence="1">
    <location>
        <begin position="13"/>
        <end position="98"/>
    </location>
</feature>
<dbReference type="Pfam" id="PF22041">
    <property type="entry name" value="GST_C_7"/>
    <property type="match status" value="1"/>
</dbReference>
<dbReference type="Proteomes" id="UP001147760">
    <property type="component" value="Unassembled WGS sequence"/>
</dbReference>
<sequence>MASHVKPDIILYDLACTKSVSFSPAVWRIRLMLNYKNIPYKTIFLEFPDIEPTLKELGLVPGESAYTVPAIQHVPTNTYIMDSLPIAQFLESTYPDPPVPLTSELGREIESKARSVLGKAIYLSVMPREVRILSPRSQEYFRRTREASLGHRLEDLLDGSKENQVWGGVSEVMGAVGDLIRTHKAAGPFVLGARPSYTDFFIAGSLQSTRVVDEGMFQRIIRYPGYGEVYEACLPYMEKKD</sequence>
<name>A0A9X0BKM4_9EURO</name>
<keyword evidence="3" id="KW-1185">Reference proteome</keyword>
<accession>A0A9X0BKM4</accession>
<dbReference type="InterPro" id="IPR004045">
    <property type="entry name" value="Glutathione_S-Trfase_N"/>
</dbReference>
<reference evidence="2" key="2">
    <citation type="journal article" date="2023" name="IMA Fungus">
        <title>Comparative genomic study of the Penicillium genus elucidates a diverse pangenome and 15 lateral gene transfer events.</title>
        <authorList>
            <person name="Petersen C."/>
            <person name="Sorensen T."/>
            <person name="Nielsen M.R."/>
            <person name="Sondergaard T.E."/>
            <person name="Sorensen J.L."/>
            <person name="Fitzpatrick D.A."/>
            <person name="Frisvad J.C."/>
            <person name="Nielsen K.L."/>
        </authorList>
    </citation>
    <scope>NUCLEOTIDE SEQUENCE</scope>
    <source>
        <strain evidence="2">IBT 17660</strain>
    </source>
</reference>
<comment type="caution">
    <text evidence="2">The sequence shown here is derived from an EMBL/GenBank/DDBJ whole genome shotgun (WGS) entry which is preliminary data.</text>
</comment>
<dbReference type="Pfam" id="PF13409">
    <property type="entry name" value="GST_N_2"/>
    <property type="match status" value="1"/>
</dbReference>
<dbReference type="Gene3D" id="3.40.30.10">
    <property type="entry name" value="Glutaredoxin"/>
    <property type="match status" value="1"/>
</dbReference>
<reference evidence="2" key="1">
    <citation type="submission" date="2022-12" db="EMBL/GenBank/DDBJ databases">
        <authorList>
            <person name="Petersen C."/>
        </authorList>
    </citation>
    <scope>NUCLEOTIDE SEQUENCE</scope>
    <source>
        <strain evidence="2">IBT 17660</strain>
    </source>
</reference>
<dbReference type="CDD" id="cd03038">
    <property type="entry name" value="GST_N_etherase_LigE"/>
    <property type="match status" value="1"/>
</dbReference>
<gene>
    <name evidence="2" type="ORF">N7530_008167</name>
</gene>